<dbReference type="OrthoDB" id="3440156at2759"/>
<dbReference type="Proteomes" id="UP000624404">
    <property type="component" value="Unassembled WGS sequence"/>
</dbReference>
<dbReference type="AlphaFoldDB" id="A0A8H2VT22"/>
<dbReference type="EMBL" id="CAJHIA010000011">
    <property type="protein sequence ID" value="CAD6443724.1"/>
    <property type="molecule type" value="Genomic_DNA"/>
</dbReference>
<keyword evidence="2" id="KW-1185">Reference proteome</keyword>
<organism evidence="1 2">
    <name type="scientific">Sclerotinia trifoliorum</name>
    <dbReference type="NCBI Taxonomy" id="28548"/>
    <lineage>
        <taxon>Eukaryota</taxon>
        <taxon>Fungi</taxon>
        <taxon>Dikarya</taxon>
        <taxon>Ascomycota</taxon>
        <taxon>Pezizomycotina</taxon>
        <taxon>Leotiomycetes</taxon>
        <taxon>Helotiales</taxon>
        <taxon>Sclerotiniaceae</taxon>
        <taxon>Sclerotinia</taxon>
    </lineage>
</organism>
<protein>
    <submittedName>
        <fullName evidence="1">04701dda-5036-4cd2-ae65-4a42fd42bf6f</fullName>
    </submittedName>
</protein>
<evidence type="ECO:0000313" key="2">
    <source>
        <dbReference type="Proteomes" id="UP000624404"/>
    </source>
</evidence>
<name>A0A8H2VT22_9HELO</name>
<comment type="caution">
    <text evidence="1">The sequence shown here is derived from an EMBL/GenBank/DDBJ whole genome shotgun (WGS) entry which is preliminary data.</text>
</comment>
<sequence length="124" mass="14474">MPIDNDHCYSPRSPRSLSLMEPAPAAEHQEWAFKGFLERTRIGNDTTYNLEFQLQHVPEHLHLPVLSEAMNIGFHKRTFTDVSTPCNVLHSKVHSARLSAKRKRVPWELTEYETILRMKKDDCF</sequence>
<evidence type="ECO:0000313" key="1">
    <source>
        <dbReference type="EMBL" id="CAD6443724.1"/>
    </source>
</evidence>
<gene>
    <name evidence="1" type="ORF">SCLTRI_LOCUS3516</name>
</gene>
<proteinExistence type="predicted"/>
<accession>A0A8H2VT22</accession>
<reference evidence="1" key="1">
    <citation type="submission" date="2020-10" db="EMBL/GenBank/DDBJ databases">
        <authorList>
            <person name="Kusch S."/>
        </authorList>
    </citation>
    <scope>NUCLEOTIDE SEQUENCE</scope>
    <source>
        <strain evidence="1">SwB9</strain>
    </source>
</reference>